<evidence type="ECO:0000259" key="3">
    <source>
        <dbReference type="PROSITE" id="PS51762"/>
    </source>
</evidence>
<feature type="region of interest" description="Disordered" evidence="1">
    <location>
        <begin position="1"/>
        <end position="68"/>
    </location>
</feature>
<dbReference type="Proteomes" id="UP000033483">
    <property type="component" value="Unassembled WGS sequence"/>
</dbReference>
<dbReference type="PROSITE" id="PS51762">
    <property type="entry name" value="GH16_2"/>
    <property type="match status" value="1"/>
</dbReference>
<dbReference type="PANTHER" id="PTHR10963">
    <property type="entry name" value="GLYCOSYL HYDROLASE-RELATED"/>
    <property type="match status" value="1"/>
</dbReference>
<dbReference type="Gene3D" id="2.60.120.200">
    <property type="match status" value="1"/>
</dbReference>
<dbReference type="GO" id="GO:0005975">
    <property type="term" value="P:carbohydrate metabolic process"/>
    <property type="evidence" value="ECO:0007669"/>
    <property type="project" value="InterPro"/>
</dbReference>
<evidence type="ECO:0000256" key="2">
    <source>
        <dbReference type="SAM" id="Phobius"/>
    </source>
</evidence>
<feature type="compositionally biased region" description="Polar residues" evidence="1">
    <location>
        <begin position="11"/>
        <end position="24"/>
    </location>
</feature>
<organism evidence="4 5">
    <name type="scientific">Thielaviopsis punctulata</name>
    <dbReference type="NCBI Taxonomy" id="72032"/>
    <lineage>
        <taxon>Eukaryota</taxon>
        <taxon>Fungi</taxon>
        <taxon>Dikarya</taxon>
        <taxon>Ascomycota</taxon>
        <taxon>Pezizomycotina</taxon>
        <taxon>Sordariomycetes</taxon>
        <taxon>Hypocreomycetidae</taxon>
        <taxon>Microascales</taxon>
        <taxon>Ceratocystidaceae</taxon>
        <taxon>Thielaviopsis</taxon>
    </lineage>
</organism>
<dbReference type="GO" id="GO:0004553">
    <property type="term" value="F:hydrolase activity, hydrolyzing O-glycosyl compounds"/>
    <property type="evidence" value="ECO:0007669"/>
    <property type="project" value="InterPro"/>
</dbReference>
<dbReference type="InterPro" id="IPR000757">
    <property type="entry name" value="Beta-glucanase-like"/>
</dbReference>
<dbReference type="AlphaFoldDB" id="A0A0F4Z7M9"/>
<dbReference type="SUPFAM" id="SSF49899">
    <property type="entry name" value="Concanavalin A-like lectins/glucanases"/>
    <property type="match status" value="1"/>
</dbReference>
<feature type="transmembrane region" description="Helical" evidence="2">
    <location>
        <begin position="98"/>
        <end position="119"/>
    </location>
</feature>
<evidence type="ECO:0000313" key="4">
    <source>
        <dbReference type="EMBL" id="KKA26507.1"/>
    </source>
</evidence>
<name>A0A0F4Z7M9_9PEZI</name>
<reference evidence="4 5" key="1">
    <citation type="submission" date="2015-03" db="EMBL/GenBank/DDBJ databases">
        <authorList>
            <person name="Radwan O."/>
            <person name="Al-Naeli F.A."/>
            <person name="Rendon G.A."/>
            <person name="Fields C."/>
        </authorList>
    </citation>
    <scope>NUCLEOTIDE SEQUENCE [LARGE SCALE GENOMIC DNA]</scope>
    <source>
        <strain evidence="4">CR-DP1</strain>
    </source>
</reference>
<keyword evidence="2" id="KW-1133">Transmembrane helix</keyword>
<accession>A0A0F4Z7M9</accession>
<protein>
    <recommendedName>
        <fullName evidence="3">GH16 domain-containing protein</fullName>
    </recommendedName>
</protein>
<keyword evidence="2" id="KW-0472">Membrane</keyword>
<keyword evidence="5" id="KW-1185">Reference proteome</keyword>
<dbReference type="PANTHER" id="PTHR10963:SF62">
    <property type="entry name" value="GLUCAN 1,3-BETA-GLUCOSIDASE"/>
    <property type="match status" value="1"/>
</dbReference>
<dbReference type="Pfam" id="PF00722">
    <property type="entry name" value="Glyco_hydro_16"/>
    <property type="match status" value="1"/>
</dbReference>
<gene>
    <name evidence="4" type="ORF">TD95_004245</name>
</gene>
<dbReference type="InterPro" id="IPR050546">
    <property type="entry name" value="Glycosyl_Hydrlase_16"/>
</dbReference>
<evidence type="ECO:0000313" key="5">
    <source>
        <dbReference type="Proteomes" id="UP000033483"/>
    </source>
</evidence>
<keyword evidence="2" id="KW-0812">Transmembrane</keyword>
<dbReference type="EMBL" id="LAEV01002147">
    <property type="protein sequence ID" value="KKA26507.1"/>
    <property type="molecule type" value="Genomic_DNA"/>
</dbReference>
<feature type="domain" description="GH16" evidence="3">
    <location>
        <begin position="167"/>
        <end position="464"/>
    </location>
</feature>
<sequence length="467" mass="51258">MSDREKHPSATLDNPSLGNVSNPFVSPEASRPTSGYASSAGAGAAGLSSSSNSAVGRSTSSSATSSDAVGPRFFHSRRVAKGSVEKPWLGKKDARERWVTILPLLGILAGLGLAGFLVWDGVNSVVKHKYCLVMDDEFGGGKLDSSKWNTEVQLGGFGNGEFGMTTTSETNLFVKDNHLFIKATPQNATLMETDNILNLLSLGTCTSNTTANCVAATNTTAGNYSTVPPAVTARINTKGKAQIKYGRVEVTAKLPKGDWLWPAIWMMPAVDTYGTWPASGEIDIMESRGNNYTYPQGGNNIVTSSLHWGPDSENDAWWKTSKRRTALHTTYADGFNTFGVEWSEKYIFTYVNTRLMQVMYTNFKTPFWKRGNFPSYNADGDRLVDPWSQTGRSQTPFDQEFFLILNVAVGSNNGWFEDSASKPWKNKADSAAKDFWAARNQWEPTWKQPQMEVSKVAMWQQCDGGEL</sequence>
<proteinExistence type="predicted"/>
<dbReference type="InterPro" id="IPR013320">
    <property type="entry name" value="ConA-like_dom_sf"/>
</dbReference>
<comment type="caution">
    <text evidence="4">The sequence shown here is derived from an EMBL/GenBank/DDBJ whole genome shotgun (WGS) entry which is preliminary data.</text>
</comment>
<feature type="compositionally biased region" description="Low complexity" evidence="1">
    <location>
        <begin position="33"/>
        <end position="68"/>
    </location>
</feature>
<evidence type="ECO:0000256" key="1">
    <source>
        <dbReference type="SAM" id="MobiDB-lite"/>
    </source>
</evidence>
<dbReference type="OrthoDB" id="4781at2759"/>